<evidence type="ECO:0008006" key="5">
    <source>
        <dbReference type="Google" id="ProtNLM"/>
    </source>
</evidence>
<dbReference type="InterPro" id="IPR045755">
    <property type="entry name" value="FtsL-like"/>
</dbReference>
<organism evidence="3 4">
    <name type="scientific">Thermonema lapsum</name>
    <dbReference type="NCBI Taxonomy" id="28195"/>
    <lineage>
        <taxon>Bacteria</taxon>
        <taxon>Pseudomonadati</taxon>
        <taxon>Bacteroidota</taxon>
        <taxon>Cytophagia</taxon>
        <taxon>Cytophagales</taxon>
        <taxon>Thermonemataceae</taxon>
        <taxon>Thermonema</taxon>
    </lineage>
</organism>
<keyword evidence="2" id="KW-0812">Transmembrane</keyword>
<feature type="transmembrane region" description="Helical" evidence="2">
    <location>
        <begin position="43"/>
        <end position="60"/>
    </location>
</feature>
<dbReference type="EMBL" id="JAASRN010000003">
    <property type="protein sequence ID" value="NIK74548.1"/>
    <property type="molecule type" value="Genomic_DNA"/>
</dbReference>
<sequence length="124" mass="14703">MAENTYKKPPFQTESKRPGGLFRWIDKLLNLDFLLDDKHRKNVVPYLLFSALLAIVYIANRHYAERSQHRLMQLRREVNNLRTEYTTRKADYMSLTRQSVVKQKAQKLGLESGHKPPYVIRLDD</sequence>
<evidence type="ECO:0000313" key="3">
    <source>
        <dbReference type="EMBL" id="NIK74548.1"/>
    </source>
</evidence>
<accession>A0A846MS92</accession>
<dbReference type="RefSeq" id="WP_166920419.1">
    <property type="nucleotide sequence ID" value="NZ_JAASRN010000003.1"/>
</dbReference>
<reference evidence="3 4" key="1">
    <citation type="submission" date="2020-03" db="EMBL/GenBank/DDBJ databases">
        <title>Genomic Encyclopedia of Type Strains, Phase IV (KMG-IV): sequencing the most valuable type-strain genomes for metagenomic binning, comparative biology and taxonomic classification.</title>
        <authorList>
            <person name="Goeker M."/>
        </authorList>
    </citation>
    <scope>NUCLEOTIDE SEQUENCE [LARGE SCALE GENOMIC DNA]</scope>
    <source>
        <strain evidence="3 4">DSM 5718</strain>
    </source>
</reference>
<dbReference type="AlphaFoldDB" id="A0A846MS92"/>
<comment type="caution">
    <text evidence="3">The sequence shown here is derived from an EMBL/GenBank/DDBJ whole genome shotgun (WGS) entry which is preliminary data.</text>
</comment>
<name>A0A846MS92_9BACT</name>
<keyword evidence="2" id="KW-1133">Transmembrane helix</keyword>
<evidence type="ECO:0000313" key="4">
    <source>
        <dbReference type="Proteomes" id="UP000537126"/>
    </source>
</evidence>
<dbReference type="Pfam" id="PF19579">
    <property type="entry name" value="FtsL_2"/>
    <property type="match status" value="1"/>
</dbReference>
<keyword evidence="4" id="KW-1185">Reference proteome</keyword>
<proteinExistence type="predicted"/>
<keyword evidence="1" id="KW-0175">Coiled coil</keyword>
<keyword evidence="2" id="KW-0472">Membrane</keyword>
<feature type="coiled-coil region" evidence="1">
    <location>
        <begin position="64"/>
        <end position="91"/>
    </location>
</feature>
<gene>
    <name evidence="3" type="ORF">FHS56_002073</name>
</gene>
<evidence type="ECO:0000256" key="2">
    <source>
        <dbReference type="SAM" id="Phobius"/>
    </source>
</evidence>
<evidence type="ECO:0000256" key="1">
    <source>
        <dbReference type="SAM" id="Coils"/>
    </source>
</evidence>
<dbReference type="Proteomes" id="UP000537126">
    <property type="component" value="Unassembled WGS sequence"/>
</dbReference>
<protein>
    <recommendedName>
        <fullName evidence="5">Cell division protein FtsL</fullName>
    </recommendedName>
</protein>